<dbReference type="PROSITE" id="PS50977">
    <property type="entry name" value="HTH_TETR_2"/>
    <property type="match status" value="1"/>
</dbReference>
<evidence type="ECO:0000313" key="5">
    <source>
        <dbReference type="Proteomes" id="UP000000493"/>
    </source>
</evidence>
<dbReference type="Proteomes" id="UP000000493">
    <property type="component" value="Chromosome"/>
</dbReference>
<evidence type="ECO:0000313" key="4">
    <source>
        <dbReference type="EMBL" id="AEI49124.1"/>
    </source>
</evidence>
<dbReference type="RefSeq" id="WP_013928433.1">
    <property type="nucleotide sequence ID" value="NC_015703.1"/>
</dbReference>
<evidence type="ECO:0000256" key="2">
    <source>
        <dbReference type="PROSITE-ProRule" id="PRU00335"/>
    </source>
</evidence>
<reference evidence="5" key="1">
    <citation type="submission" date="2011-06" db="EMBL/GenBank/DDBJ databases">
        <title>The complete genome of chromosome of Runella slithyformis DSM 19594.</title>
        <authorList>
            <consortium name="US DOE Joint Genome Institute (JGI-PGF)"/>
            <person name="Lucas S."/>
            <person name="Han J."/>
            <person name="Lapidus A."/>
            <person name="Bruce D."/>
            <person name="Goodwin L."/>
            <person name="Pitluck S."/>
            <person name="Peters L."/>
            <person name="Kyrpides N."/>
            <person name="Mavromatis K."/>
            <person name="Ivanova N."/>
            <person name="Ovchinnikova G."/>
            <person name="Zhang X."/>
            <person name="Misra M."/>
            <person name="Detter J.C."/>
            <person name="Tapia R."/>
            <person name="Han C."/>
            <person name="Land M."/>
            <person name="Hauser L."/>
            <person name="Markowitz V."/>
            <person name="Cheng J.-F."/>
            <person name="Hugenholtz P."/>
            <person name="Woyke T."/>
            <person name="Wu D."/>
            <person name="Tindall B."/>
            <person name="Faehrich R."/>
            <person name="Brambilla E."/>
            <person name="Klenk H.-P."/>
            <person name="Eisen J.A."/>
        </authorList>
    </citation>
    <scope>NUCLEOTIDE SEQUENCE [LARGE SCALE GENOMIC DNA]</scope>
    <source>
        <strain evidence="5">ATCC 29530 / DSM 19594 / LMG 11500 / NCIMB 11436 / LSU 4</strain>
    </source>
</reference>
<gene>
    <name evidence="4" type="ordered locus">Runsl_2727</name>
</gene>
<evidence type="ECO:0000256" key="1">
    <source>
        <dbReference type="ARBA" id="ARBA00023125"/>
    </source>
</evidence>
<feature type="DNA-binding region" description="H-T-H motif" evidence="2">
    <location>
        <begin position="25"/>
        <end position="44"/>
    </location>
</feature>
<dbReference type="KEGG" id="rsi:Runsl_2727"/>
<dbReference type="EMBL" id="CP002859">
    <property type="protein sequence ID" value="AEI49124.1"/>
    <property type="molecule type" value="Genomic_DNA"/>
</dbReference>
<name>A0A7U4E6E6_RUNSL</name>
<dbReference type="Gene3D" id="1.10.357.10">
    <property type="entry name" value="Tetracycline Repressor, domain 2"/>
    <property type="match status" value="1"/>
</dbReference>
<dbReference type="SUPFAM" id="SSF46689">
    <property type="entry name" value="Homeodomain-like"/>
    <property type="match status" value="1"/>
</dbReference>
<keyword evidence="1 2" id="KW-0238">DNA-binding</keyword>
<dbReference type="InterPro" id="IPR009057">
    <property type="entry name" value="Homeodomain-like_sf"/>
</dbReference>
<dbReference type="GO" id="GO:0003677">
    <property type="term" value="F:DNA binding"/>
    <property type="evidence" value="ECO:0007669"/>
    <property type="project" value="UniProtKB-UniRule"/>
</dbReference>
<evidence type="ECO:0000259" key="3">
    <source>
        <dbReference type="PROSITE" id="PS50977"/>
    </source>
</evidence>
<reference evidence="4 5" key="2">
    <citation type="journal article" date="2012" name="Stand. Genomic Sci.">
        <title>Complete genome sequence of the aquatic bacterium Runella slithyformis type strain (LSU 4(T)).</title>
        <authorList>
            <person name="Copeland A."/>
            <person name="Zhang X."/>
            <person name="Misra M."/>
            <person name="Lapidus A."/>
            <person name="Nolan M."/>
            <person name="Lucas S."/>
            <person name="Deshpande S."/>
            <person name="Cheng J.F."/>
            <person name="Tapia R."/>
            <person name="Goodwin L.A."/>
            <person name="Pitluck S."/>
            <person name="Liolios K."/>
            <person name="Pagani I."/>
            <person name="Ivanova N."/>
            <person name="Mikhailova N."/>
            <person name="Pati A."/>
            <person name="Chen A."/>
            <person name="Palaniappan K."/>
            <person name="Land M."/>
            <person name="Hauser L."/>
            <person name="Pan C."/>
            <person name="Jeffries C.D."/>
            <person name="Detter J.C."/>
            <person name="Brambilla E.M."/>
            <person name="Rohde M."/>
            <person name="Djao O.D."/>
            <person name="Goker M."/>
            <person name="Sikorski J."/>
            <person name="Tindall B.J."/>
            <person name="Woyke T."/>
            <person name="Bristow J."/>
            <person name="Eisen J.A."/>
            <person name="Markowitz V."/>
            <person name="Hugenholtz P."/>
            <person name="Kyrpides N.C."/>
            <person name="Klenk H.P."/>
            <person name="Mavromatis K."/>
        </authorList>
    </citation>
    <scope>NUCLEOTIDE SEQUENCE [LARGE SCALE GENOMIC DNA]</scope>
    <source>
        <strain evidence="5">ATCC 29530 / DSM 19594 / LMG 11500 / NCIMB 11436 / LSU 4</strain>
    </source>
</reference>
<feature type="domain" description="HTH tetR-type" evidence="3">
    <location>
        <begin position="2"/>
        <end position="62"/>
    </location>
</feature>
<dbReference type="AlphaFoldDB" id="A0A7U4E6E6"/>
<keyword evidence="5" id="KW-1185">Reference proteome</keyword>
<sequence length="177" mass="20820">MTDAKEHWIKIGYEIFAVSGENGLKIEVIARKIGISKSSFYHHFADLELFMEQLLSYHLKQSAIMAAKEKAANTIHPELIHILVEHKTDLLFNRQLRFNQQNESYKNTLLKSNQIIGNEFVKLWAKDLNLTLSQKQLEGLFELALENFFLQINPKNLHFDWLKQYFENLQKIARNFV</sequence>
<protein>
    <submittedName>
        <fullName evidence="4">TetR family transcriptional regulator</fullName>
    </submittedName>
</protein>
<dbReference type="InterPro" id="IPR001647">
    <property type="entry name" value="HTH_TetR"/>
</dbReference>
<organism evidence="4 5">
    <name type="scientific">Runella slithyformis (strain ATCC 29530 / DSM 19594 / LMG 11500 / NCIMB 11436 / LSU 4)</name>
    <dbReference type="NCBI Taxonomy" id="761193"/>
    <lineage>
        <taxon>Bacteria</taxon>
        <taxon>Pseudomonadati</taxon>
        <taxon>Bacteroidota</taxon>
        <taxon>Cytophagia</taxon>
        <taxon>Cytophagales</taxon>
        <taxon>Spirosomataceae</taxon>
        <taxon>Runella</taxon>
    </lineage>
</organism>
<accession>A0A7U4E6E6</accession>
<proteinExistence type="predicted"/>